<sequence length="173" mass="18354">MARIKMLVPVLLLAGLLSTTGASQATDSSCRCCCCWCCCCRRCCSCFCCCSCCCCCKEEEDSESSGLLQVSQLAAAGKSTATVGCAFGECCAPFFTDLHDPKYDGKCCEDLYLVMTPLFLGSCTKKCLACSKAGKAPYRFCGGCCGSRPKSDQFVPCCAGLTQKLVNGNYICV</sequence>
<evidence type="ECO:0000313" key="2">
    <source>
        <dbReference type="EMBL" id="CAE8598230.1"/>
    </source>
</evidence>
<dbReference type="EMBL" id="CAJNNV010010120">
    <property type="protein sequence ID" value="CAE8598230.1"/>
    <property type="molecule type" value="Genomic_DNA"/>
</dbReference>
<comment type="caution">
    <text evidence="2">The sequence shown here is derived from an EMBL/GenBank/DDBJ whole genome shotgun (WGS) entry which is preliminary data.</text>
</comment>
<dbReference type="Proteomes" id="UP000654075">
    <property type="component" value="Unassembled WGS sequence"/>
</dbReference>
<gene>
    <name evidence="2" type="ORF">PGLA1383_LOCUS16641</name>
</gene>
<evidence type="ECO:0000313" key="3">
    <source>
        <dbReference type="Proteomes" id="UP000654075"/>
    </source>
</evidence>
<keyword evidence="3" id="KW-1185">Reference proteome</keyword>
<protein>
    <submittedName>
        <fullName evidence="2">Uncharacterized protein</fullName>
    </submittedName>
</protein>
<reference evidence="2" key="1">
    <citation type="submission" date="2021-02" db="EMBL/GenBank/DDBJ databases">
        <authorList>
            <person name="Dougan E. K."/>
            <person name="Rhodes N."/>
            <person name="Thang M."/>
            <person name="Chan C."/>
        </authorList>
    </citation>
    <scope>NUCLEOTIDE SEQUENCE</scope>
</reference>
<feature type="signal peptide" evidence="1">
    <location>
        <begin position="1"/>
        <end position="25"/>
    </location>
</feature>
<name>A0A813EJ40_POLGL</name>
<keyword evidence="1" id="KW-0732">Signal</keyword>
<dbReference type="AlphaFoldDB" id="A0A813EJ40"/>
<feature type="chain" id="PRO_5032539375" evidence="1">
    <location>
        <begin position="26"/>
        <end position="173"/>
    </location>
</feature>
<accession>A0A813EJ40</accession>
<proteinExistence type="predicted"/>
<evidence type="ECO:0000256" key="1">
    <source>
        <dbReference type="SAM" id="SignalP"/>
    </source>
</evidence>
<organism evidence="2 3">
    <name type="scientific">Polarella glacialis</name>
    <name type="common">Dinoflagellate</name>
    <dbReference type="NCBI Taxonomy" id="89957"/>
    <lineage>
        <taxon>Eukaryota</taxon>
        <taxon>Sar</taxon>
        <taxon>Alveolata</taxon>
        <taxon>Dinophyceae</taxon>
        <taxon>Suessiales</taxon>
        <taxon>Suessiaceae</taxon>
        <taxon>Polarella</taxon>
    </lineage>
</organism>